<dbReference type="AlphaFoldDB" id="A0A101ERD3"/>
<dbReference type="PATRIC" id="fig|93930.3.peg.1190"/>
<dbReference type="InterPro" id="IPR038078">
    <property type="entry name" value="PhoU-like_sf"/>
</dbReference>
<comment type="caution">
    <text evidence="2">The sequence shown here is derived from an EMBL/GenBank/DDBJ whole genome shotgun (WGS) entry which is preliminary data.</text>
</comment>
<dbReference type="InterPro" id="IPR018445">
    <property type="entry name" value="Put_Phosphate_transp_reg"/>
</dbReference>
<protein>
    <recommendedName>
        <fullName evidence="4">Phosphate transport regulator</fullName>
    </recommendedName>
</protein>
<reference evidence="2 3" key="1">
    <citation type="journal article" date="2015" name="MBio">
        <title>Genome-Resolved Metagenomic Analysis Reveals Roles for Candidate Phyla and Other Microbial Community Members in Biogeochemical Transformations in Oil Reservoirs.</title>
        <authorList>
            <person name="Hu P."/>
            <person name="Tom L."/>
            <person name="Singh A."/>
            <person name="Thomas B.C."/>
            <person name="Baker B.J."/>
            <person name="Piceno Y.M."/>
            <person name="Andersen G.L."/>
            <person name="Banfield J.F."/>
        </authorList>
    </citation>
    <scope>NUCLEOTIDE SEQUENCE [LARGE SCALE GENOMIC DNA]</scope>
    <source>
        <strain evidence="2">46_26</strain>
    </source>
</reference>
<dbReference type="EMBL" id="LGFG01000020">
    <property type="protein sequence ID" value="KUK23489.1"/>
    <property type="molecule type" value="Genomic_DNA"/>
</dbReference>
<dbReference type="Gene3D" id="1.20.58.220">
    <property type="entry name" value="Phosphate transport system protein phou homolog 2, domain 2"/>
    <property type="match status" value="1"/>
</dbReference>
<name>A0A101ERD3_9THEM</name>
<dbReference type="PANTHER" id="PTHR36536:SF3">
    <property type="entry name" value="UPF0111 PROTEIN HI_1603"/>
    <property type="match status" value="1"/>
</dbReference>
<evidence type="ECO:0008006" key="4">
    <source>
        <dbReference type="Google" id="ProtNLM"/>
    </source>
</evidence>
<evidence type="ECO:0000256" key="1">
    <source>
        <dbReference type="ARBA" id="ARBA00008591"/>
    </source>
</evidence>
<dbReference type="Pfam" id="PF01865">
    <property type="entry name" value="PhoU_div"/>
    <property type="match status" value="1"/>
</dbReference>
<evidence type="ECO:0000313" key="3">
    <source>
        <dbReference type="Proteomes" id="UP000058636"/>
    </source>
</evidence>
<gene>
    <name evidence="2" type="ORF">XD57_0405</name>
</gene>
<dbReference type="PANTHER" id="PTHR36536">
    <property type="entry name" value="UPF0111 PROTEIN HI_1603"/>
    <property type="match status" value="1"/>
</dbReference>
<dbReference type="InterPro" id="IPR002727">
    <property type="entry name" value="DUF47"/>
</dbReference>
<organism evidence="2 3">
    <name type="scientific">Thermotoga petrophila</name>
    <dbReference type="NCBI Taxonomy" id="93929"/>
    <lineage>
        <taxon>Bacteria</taxon>
        <taxon>Thermotogati</taxon>
        <taxon>Thermotogota</taxon>
        <taxon>Thermotogae</taxon>
        <taxon>Thermotogales</taxon>
        <taxon>Thermotogaceae</taxon>
        <taxon>Thermotoga</taxon>
    </lineage>
</organism>
<accession>A0A101ERD3</accession>
<proteinExistence type="inferred from homology"/>
<dbReference type="Proteomes" id="UP000058636">
    <property type="component" value="Unassembled WGS sequence"/>
</dbReference>
<comment type="similarity">
    <text evidence="1">Belongs to the UPF0111 family.</text>
</comment>
<sequence length="148" mass="17301">MEMYSGAFLPNFRGDLLGLIESVDKVANKAEYVADLIVLQKPEVPHQLKDLILMQMEYSLKAYESLKSALRFLFEDLERVEEFVLAVEKYEHEEDNVERTALRKLFEMDIESCVKLELKELIRSIGDIADRTEDVSDRAEIILLKRRF</sequence>
<evidence type="ECO:0000313" key="2">
    <source>
        <dbReference type="EMBL" id="KUK23489.1"/>
    </source>
</evidence>